<evidence type="ECO:0000256" key="1">
    <source>
        <dbReference type="SAM" id="Phobius"/>
    </source>
</evidence>
<keyword evidence="1" id="KW-0472">Membrane</keyword>
<protein>
    <recommendedName>
        <fullName evidence="4">PAS domain-containing protein</fullName>
    </recommendedName>
</protein>
<dbReference type="SMR" id="A0A0H3BHN2"/>
<dbReference type="Proteomes" id="UP000001202">
    <property type="component" value="Chromosome"/>
</dbReference>
<keyword evidence="1" id="KW-1133">Transmembrane helix</keyword>
<feature type="transmembrane region" description="Helical" evidence="1">
    <location>
        <begin position="62"/>
        <end position="82"/>
    </location>
</feature>
<name>A0A0H3BHN2_TREPS</name>
<evidence type="ECO:0000313" key="2">
    <source>
        <dbReference type="EMBL" id="ACD70565.1"/>
    </source>
</evidence>
<gene>
    <name evidence="2" type="ordered locus">TPASS_0138</name>
</gene>
<dbReference type="KEGG" id="tpp:TPASS_0138"/>
<dbReference type="EMBL" id="CP000805">
    <property type="protein sequence ID" value="ACD70565.1"/>
    <property type="molecule type" value="Genomic_DNA"/>
</dbReference>
<feature type="transmembrane region" description="Helical" evidence="1">
    <location>
        <begin position="28"/>
        <end position="50"/>
    </location>
</feature>
<dbReference type="AlphaFoldDB" id="A0A0H3BHN2"/>
<proteinExistence type="predicted"/>
<keyword evidence="1" id="KW-0812">Transmembrane</keyword>
<accession>A0A0H3BHN2</accession>
<reference evidence="2 3" key="1">
    <citation type="journal article" date="2008" name="BMC Microbiol.">
        <title>Complete genome sequence of Treponema pallidum ssp. pallidum strain SS14 determined with oligonucleotide arrays.</title>
        <authorList>
            <person name="Matejkova P."/>
            <person name="Strouhal M."/>
            <person name="Smajs D."/>
            <person name="Norris S.J."/>
            <person name="Palzkill T."/>
            <person name="Petrosino J.F."/>
            <person name="Sodergren E."/>
            <person name="Norton J.E."/>
            <person name="Singh J."/>
            <person name="Richmond T.A."/>
            <person name="Molla M.N."/>
            <person name="Albert T.J."/>
            <person name="Weinstock G.M."/>
        </authorList>
    </citation>
    <scope>NUCLEOTIDE SEQUENCE [LARGE SCALE GENOMIC DNA]</scope>
    <source>
        <strain evidence="2 3">SS14</strain>
    </source>
</reference>
<dbReference type="PATRIC" id="fig|455434.6.peg.144"/>
<sequence>MQPPRPACQDEGTHGKEVCMLLIQKKRLLVVLIVSFLSILFSAGYAFRIGMLHAHKGSAETILFYGFVAAAFHFILSLYLMLHAHHKKKELLKLADMLRYGGSIGESHFKKFGVLGTQIQFLLKELLALSAQKSLKIAALSGLQRALTELIPTPVIIIDLNGTILDMTKGARKRVQRADKTLTIEHIFPATDSTRAVQEAEKTHTPVEQEGGIVFIPVFSAVGNISHFLVDISKQPASDEPLSLA</sequence>
<evidence type="ECO:0000313" key="3">
    <source>
        <dbReference type="Proteomes" id="UP000001202"/>
    </source>
</evidence>
<dbReference type="GeneID" id="93875930"/>
<organism evidence="2 3">
    <name type="scientific">Treponema pallidum subsp. pallidum (strain SS14)</name>
    <dbReference type="NCBI Taxonomy" id="455434"/>
    <lineage>
        <taxon>Bacteria</taxon>
        <taxon>Pseudomonadati</taxon>
        <taxon>Spirochaetota</taxon>
        <taxon>Spirochaetia</taxon>
        <taxon>Spirochaetales</taxon>
        <taxon>Treponemataceae</taxon>
        <taxon>Treponema</taxon>
    </lineage>
</organism>
<evidence type="ECO:0008006" key="4">
    <source>
        <dbReference type="Google" id="ProtNLM"/>
    </source>
</evidence>
<dbReference type="RefSeq" id="WP_010881586.1">
    <property type="nucleotide sequence ID" value="NC_010741.1"/>
</dbReference>